<feature type="transmembrane region" description="Helical" evidence="6">
    <location>
        <begin position="35"/>
        <end position="52"/>
    </location>
</feature>
<feature type="transmembrane region" description="Helical" evidence="6">
    <location>
        <begin position="64"/>
        <end position="89"/>
    </location>
</feature>
<gene>
    <name evidence="7" type="ORF">C7H19_13420</name>
</gene>
<dbReference type="EMBL" id="PXOH01000013">
    <property type="protein sequence ID" value="PSF36669.1"/>
    <property type="molecule type" value="Genomic_DNA"/>
</dbReference>
<dbReference type="GO" id="GO:0016020">
    <property type="term" value="C:membrane"/>
    <property type="evidence" value="ECO:0007669"/>
    <property type="project" value="UniProtKB-SubCell"/>
</dbReference>
<feature type="transmembrane region" description="Helical" evidence="6">
    <location>
        <begin position="217"/>
        <end position="240"/>
    </location>
</feature>
<comment type="similarity">
    <text evidence="2">Belongs to the autoinducer-2 exporter (AI-2E) (TC 2.A.86) family.</text>
</comment>
<dbReference type="OrthoDB" id="506451at2"/>
<dbReference type="InterPro" id="IPR002549">
    <property type="entry name" value="AI-2E-like"/>
</dbReference>
<dbReference type="PANTHER" id="PTHR21716">
    <property type="entry name" value="TRANSMEMBRANE PROTEIN"/>
    <property type="match status" value="1"/>
</dbReference>
<dbReference type="AlphaFoldDB" id="A0A2T1LX16"/>
<protein>
    <submittedName>
        <fullName evidence="7">AI-2E family transporter</fullName>
    </submittedName>
</protein>
<proteinExistence type="inferred from homology"/>
<sequence>MTVPSNDSKSSFGRWIGFAIIVISLYVTWQIRQILLILFMAIVLANALDILVETIRRRGIKRGIAILITIVVLLLSLVGLFGIIIPSFLGQFQQLVNLVPRGINQLTTNINQLITRLDPDLVAVLPTVDQVIAQLQPILQQIASRGLNIFYSSLGTLLSSILLIALTLMLLANPVPYRNCLIRLFPAFYRQRVDEILKMCNQALRGWLKEITFDMSLMTLFSLIGLSIFGIPLALTQAILTGILTFIPNIGIGLSVIPPLAIALLEEPWKPPAVILLYFYCYLAIQKLDNNPRFAKLSTYPAVLLPGFILLGQLFFGTIFGILGLFLAVPLLIVSQIWLKEVLIKDVLNKWE</sequence>
<dbReference type="Proteomes" id="UP000239001">
    <property type="component" value="Unassembled WGS sequence"/>
</dbReference>
<feature type="transmembrane region" description="Helical" evidence="6">
    <location>
        <begin position="308"/>
        <end position="334"/>
    </location>
</feature>
<feature type="transmembrane region" description="Helical" evidence="6">
    <location>
        <begin position="12"/>
        <end position="29"/>
    </location>
</feature>
<keyword evidence="5 6" id="KW-0472">Membrane</keyword>
<feature type="transmembrane region" description="Helical" evidence="6">
    <location>
        <begin position="272"/>
        <end position="288"/>
    </location>
</feature>
<comment type="subcellular location">
    <subcellularLocation>
        <location evidence="1">Membrane</location>
        <topology evidence="1">Multi-pass membrane protein</topology>
    </subcellularLocation>
</comment>
<feature type="transmembrane region" description="Helical" evidence="6">
    <location>
        <begin position="246"/>
        <end position="265"/>
    </location>
</feature>
<keyword evidence="3 6" id="KW-0812">Transmembrane</keyword>
<dbReference type="RefSeq" id="WP_106457386.1">
    <property type="nucleotide sequence ID" value="NZ_PXOH01000013.1"/>
</dbReference>
<reference evidence="7 8" key="2">
    <citation type="submission" date="2018-03" db="EMBL/GenBank/DDBJ databases">
        <authorList>
            <person name="Keele B.F."/>
        </authorList>
    </citation>
    <scope>NUCLEOTIDE SEQUENCE [LARGE SCALE GENOMIC DNA]</scope>
    <source>
        <strain evidence="7 8">CCALA 016</strain>
    </source>
</reference>
<keyword evidence="4 6" id="KW-1133">Transmembrane helix</keyword>
<reference evidence="7 8" key="1">
    <citation type="submission" date="2018-03" db="EMBL/GenBank/DDBJ databases">
        <title>The ancient ancestry and fast evolution of plastids.</title>
        <authorList>
            <person name="Moore K.R."/>
            <person name="Magnabosco C."/>
            <person name="Momper L."/>
            <person name="Gold D.A."/>
            <person name="Bosak T."/>
            <person name="Fournier G.P."/>
        </authorList>
    </citation>
    <scope>NUCLEOTIDE SEQUENCE [LARGE SCALE GENOMIC DNA]</scope>
    <source>
        <strain evidence="7 8">CCALA 016</strain>
    </source>
</reference>
<accession>A0A2T1LX16</accession>
<evidence type="ECO:0000256" key="2">
    <source>
        <dbReference type="ARBA" id="ARBA00009773"/>
    </source>
</evidence>
<organism evidence="7 8">
    <name type="scientific">Aphanothece hegewaldii CCALA 016</name>
    <dbReference type="NCBI Taxonomy" id="2107694"/>
    <lineage>
        <taxon>Bacteria</taxon>
        <taxon>Bacillati</taxon>
        <taxon>Cyanobacteriota</taxon>
        <taxon>Cyanophyceae</taxon>
        <taxon>Oscillatoriophycideae</taxon>
        <taxon>Chroococcales</taxon>
        <taxon>Aphanothecaceae</taxon>
        <taxon>Aphanothece</taxon>
    </lineage>
</organism>
<evidence type="ECO:0000313" key="7">
    <source>
        <dbReference type="EMBL" id="PSF36669.1"/>
    </source>
</evidence>
<dbReference type="Pfam" id="PF01594">
    <property type="entry name" value="AI-2E_transport"/>
    <property type="match status" value="1"/>
</dbReference>
<evidence type="ECO:0000256" key="5">
    <source>
        <dbReference type="ARBA" id="ARBA00023136"/>
    </source>
</evidence>
<name>A0A2T1LX16_9CHRO</name>
<feature type="transmembrane region" description="Helical" evidence="6">
    <location>
        <begin position="149"/>
        <end position="172"/>
    </location>
</feature>
<comment type="caution">
    <text evidence="7">The sequence shown here is derived from an EMBL/GenBank/DDBJ whole genome shotgun (WGS) entry which is preliminary data.</text>
</comment>
<evidence type="ECO:0000256" key="6">
    <source>
        <dbReference type="SAM" id="Phobius"/>
    </source>
</evidence>
<evidence type="ECO:0000256" key="3">
    <source>
        <dbReference type="ARBA" id="ARBA00022692"/>
    </source>
</evidence>
<evidence type="ECO:0000256" key="4">
    <source>
        <dbReference type="ARBA" id="ARBA00022989"/>
    </source>
</evidence>
<dbReference type="PANTHER" id="PTHR21716:SF62">
    <property type="entry name" value="TRANSPORT PROTEIN YDBI-RELATED"/>
    <property type="match status" value="1"/>
</dbReference>
<evidence type="ECO:0000313" key="8">
    <source>
        <dbReference type="Proteomes" id="UP000239001"/>
    </source>
</evidence>
<dbReference type="GO" id="GO:0055085">
    <property type="term" value="P:transmembrane transport"/>
    <property type="evidence" value="ECO:0007669"/>
    <property type="project" value="TreeGrafter"/>
</dbReference>
<keyword evidence="8" id="KW-1185">Reference proteome</keyword>
<evidence type="ECO:0000256" key="1">
    <source>
        <dbReference type="ARBA" id="ARBA00004141"/>
    </source>
</evidence>